<dbReference type="Gene3D" id="3.40.50.2300">
    <property type="match status" value="1"/>
</dbReference>
<dbReference type="Pfam" id="PF00072">
    <property type="entry name" value="Response_reg"/>
    <property type="match status" value="1"/>
</dbReference>
<evidence type="ECO:0000259" key="6">
    <source>
        <dbReference type="PROSITE" id="PS50043"/>
    </source>
</evidence>
<dbReference type="PANTHER" id="PTHR43214">
    <property type="entry name" value="TWO-COMPONENT RESPONSE REGULATOR"/>
    <property type="match status" value="1"/>
</dbReference>
<dbReference type="SMART" id="SM00421">
    <property type="entry name" value="HTH_LUXR"/>
    <property type="match status" value="1"/>
</dbReference>
<keyword evidence="2" id="KW-0805">Transcription regulation</keyword>
<organism evidence="8 9">
    <name type="scientific">Glycomyces tritici</name>
    <dbReference type="NCBI Taxonomy" id="2665176"/>
    <lineage>
        <taxon>Bacteria</taxon>
        <taxon>Bacillati</taxon>
        <taxon>Actinomycetota</taxon>
        <taxon>Actinomycetes</taxon>
        <taxon>Glycomycetales</taxon>
        <taxon>Glycomycetaceae</taxon>
        <taxon>Glycomyces</taxon>
    </lineage>
</organism>
<dbReference type="InterPro" id="IPR011006">
    <property type="entry name" value="CheY-like_superfamily"/>
</dbReference>
<evidence type="ECO:0000256" key="5">
    <source>
        <dbReference type="PROSITE-ProRule" id="PRU00169"/>
    </source>
</evidence>
<accession>A0ABT7YV53</accession>
<comment type="caution">
    <text evidence="8">The sequence shown here is derived from an EMBL/GenBank/DDBJ whole genome shotgun (WGS) entry which is preliminary data.</text>
</comment>
<proteinExistence type="predicted"/>
<keyword evidence="4" id="KW-0804">Transcription</keyword>
<dbReference type="InterPro" id="IPR001789">
    <property type="entry name" value="Sig_transdc_resp-reg_receiver"/>
</dbReference>
<evidence type="ECO:0000256" key="3">
    <source>
        <dbReference type="ARBA" id="ARBA00023125"/>
    </source>
</evidence>
<dbReference type="CDD" id="cd06170">
    <property type="entry name" value="LuxR_C_like"/>
    <property type="match status" value="1"/>
</dbReference>
<keyword evidence="1 5" id="KW-0597">Phosphoprotein</keyword>
<dbReference type="CDD" id="cd17535">
    <property type="entry name" value="REC_NarL-like"/>
    <property type="match status" value="1"/>
</dbReference>
<feature type="domain" description="Response regulatory" evidence="7">
    <location>
        <begin position="4"/>
        <end position="122"/>
    </location>
</feature>
<evidence type="ECO:0000259" key="7">
    <source>
        <dbReference type="PROSITE" id="PS50110"/>
    </source>
</evidence>
<gene>
    <name evidence="8" type="ORF">QWI33_22545</name>
</gene>
<dbReference type="PANTHER" id="PTHR43214:SF24">
    <property type="entry name" value="TRANSCRIPTIONAL REGULATORY PROTEIN NARL-RELATED"/>
    <property type="match status" value="1"/>
</dbReference>
<dbReference type="Pfam" id="PF00196">
    <property type="entry name" value="GerE"/>
    <property type="match status" value="1"/>
</dbReference>
<dbReference type="Proteomes" id="UP001171902">
    <property type="component" value="Unassembled WGS sequence"/>
</dbReference>
<dbReference type="RefSeq" id="WP_289959174.1">
    <property type="nucleotide sequence ID" value="NZ_JAUEMJ010000008.1"/>
</dbReference>
<dbReference type="InterPro" id="IPR000792">
    <property type="entry name" value="Tscrpt_reg_LuxR_C"/>
</dbReference>
<evidence type="ECO:0000313" key="9">
    <source>
        <dbReference type="Proteomes" id="UP001171902"/>
    </source>
</evidence>
<feature type="modified residue" description="4-aspartylphosphate" evidence="5">
    <location>
        <position position="55"/>
    </location>
</feature>
<dbReference type="InterPro" id="IPR058245">
    <property type="entry name" value="NreC/VraR/RcsB-like_REC"/>
</dbReference>
<dbReference type="SMART" id="SM00448">
    <property type="entry name" value="REC"/>
    <property type="match status" value="1"/>
</dbReference>
<reference evidence="8" key="1">
    <citation type="submission" date="2023-06" db="EMBL/GenBank/DDBJ databases">
        <title>Gycomyces niveus sp.nov., a novel actinomycete isolated from soil in Shouguang.</title>
        <authorList>
            <person name="Yang X."/>
            <person name="Zhao J."/>
        </authorList>
    </citation>
    <scope>NUCLEOTIDE SEQUENCE</scope>
    <source>
        <strain evidence="8">NEAU C2</strain>
    </source>
</reference>
<protein>
    <submittedName>
        <fullName evidence="8">Response regulator transcription factor</fullName>
    </submittedName>
</protein>
<dbReference type="InterPro" id="IPR016032">
    <property type="entry name" value="Sig_transdc_resp-reg_C-effctor"/>
</dbReference>
<evidence type="ECO:0000256" key="4">
    <source>
        <dbReference type="ARBA" id="ARBA00023163"/>
    </source>
</evidence>
<sequence>MTVRVLIADDQELVRASFRLLIESAPDLTVVGEAGSGGEALALSHAAQPDVIVMDVRMPGMDGIEATRRIGADPALSHARVLMLTTFDLDDYVYAALRAGASGFLLKDTSPAALLTGIRTVAAGEGMLAPTITRRLIEAFSLRPEPGPAPGRRLDALTEREREVLVLIARGLSNTELAAKLYVSMATVKTHISRLLAKLHARDRAQLVITAYETGLVGTTRSPDAGAAD</sequence>
<dbReference type="PROSITE" id="PS50043">
    <property type="entry name" value="HTH_LUXR_2"/>
    <property type="match status" value="1"/>
</dbReference>
<dbReference type="SUPFAM" id="SSF46894">
    <property type="entry name" value="C-terminal effector domain of the bipartite response regulators"/>
    <property type="match status" value="1"/>
</dbReference>
<evidence type="ECO:0000256" key="2">
    <source>
        <dbReference type="ARBA" id="ARBA00023015"/>
    </source>
</evidence>
<name>A0ABT7YV53_9ACTN</name>
<keyword evidence="3" id="KW-0238">DNA-binding</keyword>
<keyword evidence="9" id="KW-1185">Reference proteome</keyword>
<dbReference type="InterPro" id="IPR039420">
    <property type="entry name" value="WalR-like"/>
</dbReference>
<dbReference type="SUPFAM" id="SSF52172">
    <property type="entry name" value="CheY-like"/>
    <property type="match status" value="1"/>
</dbReference>
<dbReference type="PRINTS" id="PR00038">
    <property type="entry name" value="HTHLUXR"/>
</dbReference>
<evidence type="ECO:0000256" key="1">
    <source>
        <dbReference type="ARBA" id="ARBA00022553"/>
    </source>
</evidence>
<evidence type="ECO:0000313" key="8">
    <source>
        <dbReference type="EMBL" id="MDN3242518.1"/>
    </source>
</evidence>
<dbReference type="PROSITE" id="PS50110">
    <property type="entry name" value="RESPONSE_REGULATORY"/>
    <property type="match status" value="1"/>
</dbReference>
<feature type="domain" description="HTH luxR-type" evidence="6">
    <location>
        <begin position="150"/>
        <end position="215"/>
    </location>
</feature>
<dbReference type="EMBL" id="JAUEMJ010000008">
    <property type="protein sequence ID" value="MDN3242518.1"/>
    <property type="molecule type" value="Genomic_DNA"/>
</dbReference>